<proteinExistence type="predicted"/>
<dbReference type="Proteomes" id="UP000593564">
    <property type="component" value="Unassembled WGS sequence"/>
</dbReference>
<reference evidence="1 2" key="2">
    <citation type="submission" date="2020-07" db="EMBL/GenBank/DDBJ databases">
        <title>Genome assembly of wild tea tree DASZ reveals pedigree and selection history of tea varieties.</title>
        <authorList>
            <person name="Zhang W."/>
        </authorList>
    </citation>
    <scope>NUCLEOTIDE SEQUENCE [LARGE SCALE GENOMIC DNA]</scope>
    <source>
        <strain evidence="2">cv. G240</strain>
        <tissue evidence="1">Leaf</tissue>
    </source>
</reference>
<organism evidence="1 2">
    <name type="scientific">Camellia sinensis</name>
    <name type="common">Tea plant</name>
    <name type="synonym">Thea sinensis</name>
    <dbReference type="NCBI Taxonomy" id="4442"/>
    <lineage>
        <taxon>Eukaryota</taxon>
        <taxon>Viridiplantae</taxon>
        <taxon>Streptophyta</taxon>
        <taxon>Embryophyta</taxon>
        <taxon>Tracheophyta</taxon>
        <taxon>Spermatophyta</taxon>
        <taxon>Magnoliopsida</taxon>
        <taxon>eudicotyledons</taxon>
        <taxon>Gunneridae</taxon>
        <taxon>Pentapetalae</taxon>
        <taxon>asterids</taxon>
        <taxon>Ericales</taxon>
        <taxon>Theaceae</taxon>
        <taxon>Camellia</taxon>
    </lineage>
</organism>
<name>A0A7J7GD84_CAMSI</name>
<gene>
    <name evidence="1" type="ORF">HYC85_025761</name>
</gene>
<protein>
    <submittedName>
        <fullName evidence="1">Uncharacterized protein</fullName>
    </submittedName>
</protein>
<reference evidence="2" key="1">
    <citation type="journal article" date="2020" name="Nat. Commun.">
        <title>Genome assembly of wild tea tree DASZ reveals pedigree and selection history of tea varieties.</title>
        <authorList>
            <person name="Zhang W."/>
            <person name="Zhang Y."/>
            <person name="Qiu H."/>
            <person name="Guo Y."/>
            <person name="Wan H."/>
            <person name="Zhang X."/>
            <person name="Scossa F."/>
            <person name="Alseekh S."/>
            <person name="Zhang Q."/>
            <person name="Wang P."/>
            <person name="Xu L."/>
            <person name="Schmidt M.H."/>
            <person name="Jia X."/>
            <person name="Li D."/>
            <person name="Zhu A."/>
            <person name="Guo F."/>
            <person name="Chen W."/>
            <person name="Ni D."/>
            <person name="Usadel B."/>
            <person name="Fernie A.R."/>
            <person name="Wen W."/>
        </authorList>
    </citation>
    <scope>NUCLEOTIDE SEQUENCE [LARGE SCALE GENOMIC DNA]</scope>
    <source>
        <strain evidence="2">cv. G240</strain>
    </source>
</reference>
<evidence type="ECO:0000313" key="2">
    <source>
        <dbReference type="Proteomes" id="UP000593564"/>
    </source>
</evidence>
<dbReference type="EMBL" id="JACBKZ010000012">
    <property type="protein sequence ID" value="KAF5938255.1"/>
    <property type="molecule type" value="Genomic_DNA"/>
</dbReference>
<keyword evidence="2" id="KW-1185">Reference proteome</keyword>
<dbReference type="AlphaFoldDB" id="A0A7J7GD84"/>
<accession>A0A7J7GD84</accession>
<evidence type="ECO:0000313" key="1">
    <source>
        <dbReference type="EMBL" id="KAF5938255.1"/>
    </source>
</evidence>
<sequence>MKINNVDIIAIPTSYTVVHQTLSPGLRANRKLCSKRHMQKPTKKAYSYSS</sequence>
<comment type="caution">
    <text evidence="1">The sequence shown here is derived from an EMBL/GenBank/DDBJ whole genome shotgun (WGS) entry which is preliminary data.</text>
</comment>